<dbReference type="InterPro" id="IPR036249">
    <property type="entry name" value="Thioredoxin-like_sf"/>
</dbReference>
<dbReference type="Pfam" id="PF07884">
    <property type="entry name" value="VKOR"/>
    <property type="match status" value="1"/>
</dbReference>
<proteinExistence type="inferred from homology"/>
<evidence type="ECO:0000256" key="9">
    <source>
        <dbReference type="ARBA" id="ARBA00023136"/>
    </source>
</evidence>
<evidence type="ECO:0000256" key="7">
    <source>
        <dbReference type="ARBA" id="ARBA00022989"/>
    </source>
</evidence>
<keyword evidence="10" id="KW-1015">Disulfide bond</keyword>
<accession>D5H9T2</accession>
<comment type="similarity">
    <text evidence="3">Belongs to the VKOR family.</text>
</comment>
<gene>
    <name evidence="14" type="ordered locus">SRM_01866</name>
</gene>
<feature type="transmembrane region" description="Helical" evidence="12">
    <location>
        <begin position="61"/>
        <end position="81"/>
    </location>
</feature>
<keyword evidence="6" id="KW-0732">Signal</keyword>
<dbReference type="AlphaFoldDB" id="D5H9T2"/>
<feature type="transmembrane region" description="Helical" evidence="12">
    <location>
        <begin position="125"/>
        <end position="144"/>
    </location>
</feature>
<comment type="subcellular location">
    <subcellularLocation>
        <location evidence="1">Membrane</location>
        <topology evidence="1">Multi-pass membrane protein</topology>
    </subcellularLocation>
</comment>
<keyword evidence="11" id="KW-0676">Redox-active center</keyword>
<dbReference type="Gene3D" id="3.40.30.10">
    <property type="entry name" value="Glutaredoxin"/>
    <property type="match status" value="1"/>
</dbReference>
<protein>
    <recommendedName>
        <fullName evidence="13">Vitamin K epoxide reductase domain-containing protein</fullName>
    </recommendedName>
</protein>
<dbReference type="InterPro" id="IPR012932">
    <property type="entry name" value="VKOR"/>
</dbReference>
<sequence>MEDLRRKAEALPGQDPLRGEGGTCSWLRFWFYGASIPTPIQAAMPLVQTLRERLRGYRPRLEAVVFGLSLLGVLDVVHLLIQQARTFENGCLGGSALGGGSSIFDCAAVTAGAGSKLLGVPNTTWGLGFYGMVGVLTVAVFWVVPKVRAWIHGARIGLLTGGIAYSAYLTYLQIGPLGTLCLLCLGSALITTLLFAGQVALLASSPTSPPDSMSSRLVKRQVALFVYCAAAAAVLVGMDLVYFDETSAAAPQPRSASESAAPAQCELDDSKTPLQDQGASLVGFQDITAGSNEAGVTVIEYFDPNCPHCKDFHQVMKQVVEAHRDEVRFVYKPFPLRRSSLPEIQALYVAAQSDKFNEMLEAQYARQGPGGIGMQDLRAIAEEIDLDPSVLSERVEQNEYRDQVLQQRKRAVKVGVDSTPTVLINGHFVESRTQKCLNTFIEQAKSGTLGGTASG</sequence>
<keyword evidence="7 12" id="KW-1133">Transmembrane helix</keyword>
<dbReference type="SUPFAM" id="SSF52833">
    <property type="entry name" value="Thioredoxin-like"/>
    <property type="match status" value="1"/>
</dbReference>
<name>D5H9T2_SALRM</name>
<keyword evidence="9 12" id="KW-0472">Membrane</keyword>
<dbReference type="InterPro" id="IPR038354">
    <property type="entry name" value="VKOR_sf"/>
</dbReference>
<keyword evidence="5" id="KW-0874">Quinone</keyword>
<evidence type="ECO:0000256" key="3">
    <source>
        <dbReference type="ARBA" id="ARBA00006214"/>
    </source>
</evidence>
<feature type="transmembrane region" description="Helical" evidence="12">
    <location>
        <begin position="180"/>
        <end position="203"/>
    </location>
</feature>
<evidence type="ECO:0000256" key="4">
    <source>
        <dbReference type="ARBA" id="ARBA00022692"/>
    </source>
</evidence>
<dbReference type="InterPro" id="IPR012336">
    <property type="entry name" value="Thioredoxin-like_fold"/>
</dbReference>
<dbReference type="InterPro" id="IPR017937">
    <property type="entry name" value="Thioredoxin_CS"/>
</dbReference>
<dbReference type="SMART" id="SM00756">
    <property type="entry name" value="VKc"/>
    <property type="match status" value="1"/>
</dbReference>
<dbReference type="InterPro" id="IPR044698">
    <property type="entry name" value="VKOR/LTO1"/>
</dbReference>
<reference evidence="14 15" key="1">
    <citation type="journal article" date="2010" name="ISME J.">
        <title>Fine-scale evolution: genomic, phenotypic and ecological differentiation in two coexisting Salinibacter ruber strains.</title>
        <authorList>
            <person name="Pena A."/>
            <person name="Teeling H."/>
            <person name="Huerta-Cepas J."/>
            <person name="Santos F."/>
            <person name="Yarza P."/>
            <person name="Brito-Echeverria J."/>
            <person name="Lucio M."/>
            <person name="Schmitt-Kopplin P."/>
            <person name="Meseguer I."/>
            <person name="Schenowitz C."/>
            <person name="Dossat C."/>
            <person name="Barbe V."/>
            <person name="Dopazo J."/>
            <person name="Rossello-Mora R."/>
            <person name="Schuler M."/>
            <person name="Glockner F.O."/>
            <person name="Amann R."/>
            <person name="Gabaldon T."/>
            <person name="Anton J."/>
        </authorList>
    </citation>
    <scope>NUCLEOTIDE SEQUENCE [LARGE SCALE GENOMIC DNA]</scope>
    <source>
        <strain evidence="14 15">M8</strain>
    </source>
</reference>
<dbReference type="EMBL" id="FP565814">
    <property type="protein sequence ID" value="CBH24787.1"/>
    <property type="molecule type" value="Genomic_DNA"/>
</dbReference>
<evidence type="ECO:0000256" key="10">
    <source>
        <dbReference type="ARBA" id="ARBA00023157"/>
    </source>
</evidence>
<dbReference type="Pfam" id="PF13462">
    <property type="entry name" value="Thioredoxin_4"/>
    <property type="match status" value="1"/>
</dbReference>
<organism evidence="14 15">
    <name type="scientific">Salinibacter ruber (strain M8)</name>
    <dbReference type="NCBI Taxonomy" id="761659"/>
    <lineage>
        <taxon>Bacteria</taxon>
        <taxon>Pseudomonadati</taxon>
        <taxon>Rhodothermota</taxon>
        <taxon>Rhodothermia</taxon>
        <taxon>Rhodothermales</taxon>
        <taxon>Salinibacteraceae</taxon>
        <taxon>Salinibacter</taxon>
    </lineage>
</organism>
<evidence type="ECO:0000256" key="12">
    <source>
        <dbReference type="SAM" id="Phobius"/>
    </source>
</evidence>
<dbReference type="PANTHER" id="PTHR13887">
    <property type="entry name" value="GLUTATHIONE S-TRANSFERASE KAPPA"/>
    <property type="match status" value="1"/>
</dbReference>
<keyword evidence="4 12" id="KW-0812">Transmembrane</keyword>
<dbReference type="GO" id="GO:0048038">
    <property type="term" value="F:quinone binding"/>
    <property type="evidence" value="ECO:0007669"/>
    <property type="project" value="UniProtKB-KW"/>
</dbReference>
<keyword evidence="8" id="KW-0560">Oxidoreductase</keyword>
<feature type="domain" description="Vitamin K epoxide reductase" evidence="13">
    <location>
        <begin position="59"/>
        <end position="202"/>
    </location>
</feature>
<dbReference type="HOGENOM" id="CLU_672453_0_0_10"/>
<evidence type="ECO:0000256" key="11">
    <source>
        <dbReference type="ARBA" id="ARBA00023284"/>
    </source>
</evidence>
<dbReference type="GO" id="GO:0016020">
    <property type="term" value="C:membrane"/>
    <property type="evidence" value="ECO:0007669"/>
    <property type="project" value="UniProtKB-SubCell"/>
</dbReference>
<feature type="transmembrane region" description="Helical" evidence="12">
    <location>
        <begin position="224"/>
        <end position="243"/>
    </location>
</feature>
<dbReference type="Gene3D" id="1.20.1440.130">
    <property type="entry name" value="VKOR domain"/>
    <property type="match status" value="1"/>
</dbReference>
<dbReference type="Proteomes" id="UP000000933">
    <property type="component" value="Chromosome"/>
</dbReference>
<feature type="transmembrane region" description="Helical" evidence="12">
    <location>
        <begin position="156"/>
        <end position="174"/>
    </location>
</feature>
<evidence type="ECO:0000256" key="2">
    <source>
        <dbReference type="ARBA" id="ARBA00005791"/>
    </source>
</evidence>
<comment type="similarity">
    <text evidence="2">Belongs to the thioredoxin family. DsbA subfamily.</text>
</comment>
<dbReference type="KEGG" id="srm:SRM_01866"/>
<dbReference type="GO" id="GO:0016491">
    <property type="term" value="F:oxidoreductase activity"/>
    <property type="evidence" value="ECO:0007669"/>
    <property type="project" value="UniProtKB-KW"/>
</dbReference>
<evidence type="ECO:0000256" key="6">
    <source>
        <dbReference type="ARBA" id="ARBA00022729"/>
    </source>
</evidence>
<evidence type="ECO:0000313" key="15">
    <source>
        <dbReference type="Proteomes" id="UP000000933"/>
    </source>
</evidence>
<evidence type="ECO:0000259" key="13">
    <source>
        <dbReference type="SMART" id="SM00756"/>
    </source>
</evidence>
<dbReference type="CDD" id="cd12916">
    <property type="entry name" value="VKOR_1"/>
    <property type="match status" value="1"/>
</dbReference>
<evidence type="ECO:0000256" key="1">
    <source>
        <dbReference type="ARBA" id="ARBA00004141"/>
    </source>
</evidence>
<dbReference type="PANTHER" id="PTHR13887:SF14">
    <property type="entry name" value="DISULFIDE BOND FORMATION PROTEIN D"/>
    <property type="match status" value="1"/>
</dbReference>
<reference evidence="15" key="2">
    <citation type="submission" date="2010-04" db="EMBL/GenBank/DDBJ databases">
        <title>Genome sequence of Salinibacter ruber M8.</title>
        <authorList>
            <consortium name="Genoscope"/>
        </authorList>
    </citation>
    <scope>NUCLEOTIDE SEQUENCE [LARGE SCALE GENOMIC DNA]</scope>
    <source>
        <strain evidence="15">M8</strain>
    </source>
</reference>
<dbReference type="PROSITE" id="PS00194">
    <property type="entry name" value="THIOREDOXIN_1"/>
    <property type="match status" value="1"/>
</dbReference>
<evidence type="ECO:0000256" key="5">
    <source>
        <dbReference type="ARBA" id="ARBA00022719"/>
    </source>
</evidence>
<evidence type="ECO:0000256" key="8">
    <source>
        <dbReference type="ARBA" id="ARBA00023002"/>
    </source>
</evidence>
<evidence type="ECO:0000313" key="14">
    <source>
        <dbReference type="EMBL" id="CBH24787.1"/>
    </source>
</evidence>